<evidence type="ECO:0000256" key="1">
    <source>
        <dbReference type="SAM" id="MobiDB-lite"/>
    </source>
</evidence>
<feature type="domain" description="Peptidase C1A papain C-terminal" evidence="2">
    <location>
        <begin position="62"/>
        <end position="118"/>
    </location>
</feature>
<comment type="caution">
    <text evidence="3">The sequence shown here is derived from an EMBL/GenBank/DDBJ whole genome shotgun (WGS) entry which is preliminary data.</text>
</comment>
<feature type="compositionally biased region" description="Basic and acidic residues" evidence="1">
    <location>
        <begin position="13"/>
        <end position="25"/>
    </location>
</feature>
<reference evidence="3" key="1">
    <citation type="submission" date="2022-12" db="EMBL/GenBank/DDBJ databases">
        <title>Draft genome assemblies for two species of Escallonia (Escalloniales).</title>
        <authorList>
            <person name="Chanderbali A."/>
            <person name="Dervinis C."/>
            <person name="Anghel I."/>
            <person name="Soltis D."/>
            <person name="Soltis P."/>
            <person name="Zapata F."/>
        </authorList>
    </citation>
    <scope>NUCLEOTIDE SEQUENCE</scope>
    <source>
        <strain evidence="3">UCBG64.0493</strain>
        <tissue evidence="3">Leaf</tissue>
    </source>
</reference>
<name>A0AA89ANB6_9ASTE</name>
<accession>A0AA89ANB6</accession>
<dbReference type="GO" id="GO:0008234">
    <property type="term" value="F:cysteine-type peptidase activity"/>
    <property type="evidence" value="ECO:0007669"/>
    <property type="project" value="InterPro"/>
</dbReference>
<dbReference type="Pfam" id="PF00112">
    <property type="entry name" value="Peptidase_C1"/>
    <property type="match status" value="1"/>
</dbReference>
<dbReference type="AlphaFoldDB" id="A0AA89ANB6"/>
<dbReference type="InterPro" id="IPR000668">
    <property type="entry name" value="Peptidase_C1A_C"/>
</dbReference>
<organism evidence="3 4">
    <name type="scientific">Escallonia herrerae</name>
    <dbReference type="NCBI Taxonomy" id="1293975"/>
    <lineage>
        <taxon>Eukaryota</taxon>
        <taxon>Viridiplantae</taxon>
        <taxon>Streptophyta</taxon>
        <taxon>Embryophyta</taxon>
        <taxon>Tracheophyta</taxon>
        <taxon>Spermatophyta</taxon>
        <taxon>Magnoliopsida</taxon>
        <taxon>eudicotyledons</taxon>
        <taxon>Gunneridae</taxon>
        <taxon>Pentapetalae</taxon>
        <taxon>asterids</taxon>
        <taxon>campanulids</taxon>
        <taxon>Escalloniales</taxon>
        <taxon>Escalloniaceae</taxon>
        <taxon>Escallonia</taxon>
    </lineage>
</organism>
<evidence type="ECO:0000313" key="4">
    <source>
        <dbReference type="Proteomes" id="UP001188597"/>
    </source>
</evidence>
<keyword evidence="4" id="KW-1185">Reference proteome</keyword>
<gene>
    <name evidence="3" type="ORF">RJ639_012191</name>
</gene>
<dbReference type="EMBL" id="JAVXUP010001518">
    <property type="protein sequence ID" value="KAK3010709.1"/>
    <property type="molecule type" value="Genomic_DNA"/>
</dbReference>
<dbReference type="GO" id="GO:0006508">
    <property type="term" value="P:proteolysis"/>
    <property type="evidence" value="ECO:0007669"/>
    <property type="project" value="InterPro"/>
</dbReference>
<evidence type="ECO:0000259" key="2">
    <source>
        <dbReference type="Pfam" id="PF00112"/>
    </source>
</evidence>
<dbReference type="Gene3D" id="3.90.70.10">
    <property type="entry name" value="Cysteine proteinases"/>
    <property type="match status" value="1"/>
</dbReference>
<dbReference type="Proteomes" id="UP001188597">
    <property type="component" value="Unassembled WGS sequence"/>
</dbReference>
<proteinExistence type="predicted"/>
<dbReference type="InterPro" id="IPR038765">
    <property type="entry name" value="Papain-like_cys_pep_sf"/>
</dbReference>
<feature type="region of interest" description="Disordered" evidence="1">
    <location>
        <begin position="1"/>
        <end position="43"/>
    </location>
</feature>
<sequence length="131" mass="15127">MQEANPNSLRRKERIERLKRTEPRGGEMVTDKQLNLQGKQPTDEIHRDKEELLTLLSPCGKLSFVNNGIYDKEPEEDAVTHFICALDAHDDDNPPSYTVRNSYGKRWGDKGYGRIAQSLVEWMAYPELEVH</sequence>
<dbReference type="SUPFAM" id="SSF54001">
    <property type="entry name" value="Cysteine proteinases"/>
    <property type="match status" value="1"/>
</dbReference>
<evidence type="ECO:0000313" key="3">
    <source>
        <dbReference type="EMBL" id="KAK3010709.1"/>
    </source>
</evidence>
<protein>
    <recommendedName>
        <fullName evidence="2">Peptidase C1A papain C-terminal domain-containing protein</fullName>
    </recommendedName>
</protein>